<evidence type="ECO:0000313" key="2">
    <source>
        <dbReference type="EMBL" id="MBC2605620.1"/>
    </source>
</evidence>
<reference evidence="2 3" key="1">
    <citation type="submission" date="2020-07" db="EMBL/GenBank/DDBJ databases">
        <authorList>
            <person name="Feng X."/>
        </authorList>
    </citation>
    <scope>NUCLEOTIDE SEQUENCE [LARGE SCALE GENOMIC DNA]</scope>
    <source>
        <strain evidence="2 3">JCM23202</strain>
    </source>
</reference>
<keyword evidence="3" id="KW-1185">Reference proteome</keyword>
<feature type="coiled-coil region" evidence="1">
    <location>
        <begin position="106"/>
        <end position="156"/>
    </location>
</feature>
<protein>
    <submittedName>
        <fullName evidence="2">Uncharacterized protein</fullName>
    </submittedName>
</protein>
<keyword evidence="1" id="KW-0175">Coiled coil</keyword>
<organism evidence="2 3">
    <name type="scientific">Pelagicoccus albus</name>
    <dbReference type="NCBI Taxonomy" id="415222"/>
    <lineage>
        <taxon>Bacteria</taxon>
        <taxon>Pseudomonadati</taxon>
        <taxon>Verrucomicrobiota</taxon>
        <taxon>Opitutia</taxon>
        <taxon>Puniceicoccales</taxon>
        <taxon>Pelagicoccaceae</taxon>
        <taxon>Pelagicoccus</taxon>
    </lineage>
</organism>
<dbReference type="Proteomes" id="UP000526501">
    <property type="component" value="Unassembled WGS sequence"/>
</dbReference>
<evidence type="ECO:0000256" key="1">
    <source>
        <dbReference type="SAM" id="Coils"/>
    </source>
</evidence>
<dbReference type="EMBL" id="JACHVC010000006">
    <property type="protein sequence ID" value="MBC2605620.1"/>
    <property type="molecule type" value="Genomic_DNA"/>
</dbReference>
<sequence length="191" mass="22424">MSETPETEEMRELRNLLYQEIGKNLLRFQLLEILLKDLVSKSDLKIKGEEISKPQTEQQTLGGISTRFFDKVVSDIDSKLAELANHNTSQTTIFSGFRIKLEGEAKEEVTERMRKLVDERNDLVHTSLKTMDLETVESCRREIKTLQDQRVRIQREIVWLKSILEINSETMEKVFEELERPGFLHQIREET</sequence>
<proteinExistence type="predicted"/>
<dbReference type="AlphaFoldDB" id="A0A7X1B4T1"/>
<name>A0A7X1B4T1_9BACT</name>
<gene>
    <name evidence="2" type="ORF">H5P27_06145</name>
</gene>
<dbReference type="RefSeq" id="WP_185659489.1">
    <property type="nucleotide sequence ID" value="NZ_CAWPOO010000006.1"/>
</dbReference>
<evidence type="ECO:0000313" key="3">
    <source>
        <dbReference type="Proteomes" id="UP000526501"/>
    </source>
</evidence>
<comment type="caution">
    <text evidence="2">The sequence shown here is derived from an EMBL/GenBank/DDBJ whole genome shotgun (WGS) entry which is preliminary data.</text>
</comment>
<accession>A0A7X1B4T1</accession>